<accession>A0A2X1JEC3</accession>
<name>A0A2X1JEC3_ECOLX</name>
<reference evidence="1 2" key="1">
    <citation type="submission" date="2018-06" db="EMBL/GenBank/DDBJ databases">
        <authorList>
            <consortium name="Pathogen Informatics"/>
            <person name="Doyle S."/>
        </authorList>
    </citation>
    <scope>NUCLEOTIDE SEQUENCE [LARGE SCALE GENOMIC DNA]</scope>
    <source>
        <strain evidence="1 2">NCTC11126</strain>
    </source>
</reference>
<organism evidence="1 2">
    <name type="scientific">Escherichia coli</name>
    <dbReference type="NCBI Taxonomy" id="562"/>
    <lineage>
        <taxon>Bacteria</taxon>
        <taxon>Pseudomonadati</taxon>
        <taxon>Pseudomonadota</taxon>
        <taxon>Gammaproteobacteria</taxon>
        <taxon>Enterobacterales</taxon>
        <taxon>Enterobacteriaceae</taxon>
        <taxon>Escherichia</taxon>
    </lineage>
</organism>
<dbReference type="GO" id="GO:0005829">
    <property type="term" value="C:cytosol"/>
    <property type="evidence" value="ECO:0007669"/>
    <property type="project" value="TreeGrafter"/>
</dbReference>
<dbReference type="PANTHER" id="PTHR21110:SF0">
    <property type="entry name" value="PHOSPHOPENTOMUTASE"/>
    <property type="match status" value="1"/>
</dbReference>
<dbReference type="AlphaFoldDB" id="A0A2X1JEC3"/>
<dbReference type="GO" id="GO:0000287">
    <property type="term" value="F:magnesium ion binding"/>
    <property type="evidence" value="ECO:0007669"/>
    <property type="project" value="InterPro"/>
</dbReference>
<evidence type="ECO:0000313" key="1">
    <source>
        <dbReference type="EMBL" id="SPW45410.1"/>
    </source>
</evidence>
<dbReference type="GO" id="GO:0008973">
    <property type="term" value="F:phosphopentomutase activity"/>
    <property type="evidence" value="ECO:0007669"/>
    <property type="project" value="InterPro"/>
</dbReference>
<proteinExistence type="predicted"/>
<sequence length="79" mass="8298">MARFVVLVIDSFGVGAMKDVTLVRPQDAGANTCGHILSQFAAFAATNAGEAGANQRIGLCARRYAAVRFRNLGRGRAAT</sequence>
<dbReference type="Proteomes" id="UP000250561">
    <property type="component" value="Unassembled WGS sequence"/>
</dbReference>
<dbReference type="Gene3D" id="3.40.720.10">
    <property type="entry name" value="Alkaline Phosphatase, subunit A"/>
    <property type="match status" value="1"/>
</dbReference>
<evidence type="ECO:0000313" key="2">
    <source>
        <dbReference type="Proteomes" id="UP000250561"/>
    </source>
</evidence>
<dbReference type="GO" id="GO:0043094">
    <property type="term" value="P:metabolic compound salvage"/>
    <property type="evidence" value="ECO:0007669"/>
    <property type="project" value="InterPro"/>
</dbReference>
<protein>
    <submittedName>
        <fullName evidence="1">Metalloenzyme superfamily protein</fullName>
    </submittedName>
</protein>
<dbReference type="PANTHER" id="PTHR21110">
    <property type="entry name" value="PHOSPHOPENTOMUTASE"/>
    <property type="match status" value="1"/>
</dbReference>
<dbReference type="InterPro" id="IPR017850">
    <property type="entry name" value="Alkaline_phosphatase_core_sf"/>
</dbReference>
<dbReference type="GO" id="GO:0009117">
    <property type="term" value="P:nucleotide metabolic process"/>
    <property type="evidence" value="ECO:0007669"/>
    <property type="project" value="InterPro"/>
</dbReference>
<dbReference type="InterPro" id="IPR010045">
    <property type="entry name" value="DeoB"/>
</dbReference>
<gene>
    <name evidence="1" type="primary">yhfW_1</name>
    <name evidence="1" type="ORF">NCTC11126_02674</name>
</gene>
<dbReference type="EMBL" id="UARS01000006">
    <property type="protein sequence ID" value="SPW45410.1"/>
    <property type="molecule type" value="Genomic_DNA"/>
</dbReference>